<dbReference type="PRINTS" id="PR00032">
    <property type="entry name" value="HTHARAC"/>
</dbReference>
<dbReference type="PROSITE" id="PS50005">
    <property type="entry name" value="TPR"/>
    <property type="match status" value="2"/>
</dbReference>
<evidence type="ECO:0000256" key="11">
    <source>
        <dbReference type="SAM" id="SignalP"/>
    </source>
</evidence>
<keyword evidence="14" id="KW-1185">Reference proteome</keyword>
<comment type="subcellular location">
    <subcellularLocation>
        <location evidence="1">Cytoplasm</location>
    </subcellularLocation>
</comment>
<dbReference type="InterPro" id="IPR009057">
    <property type="entry name" value="Homeodomain-like_sf"/>
</dbReference>
<dbReference type="OrthoDB" id="9779074at2"/>
<keyword evidence="11" id="KW-0732">Signal</keyword>
<evidence type="ECO:0000256" key="5">
    <source>
        <dbReference type="ARBA" id="ARBA00023015"/>
    </source>
</evidence>
<evidence type="ECO:0000256" key="8">
    <source>
        <dbReference type="ARBA" id="ARBA00038253"/>
    </source>
</evidence>
<evidence type="ECO:0000256" key="3">
    <source>
        <dbReference type="ARBA" id="ARBA00022737"/>
    </source>
</evidence>
<dbReference type="SUPFAM" id="SSF48452">
    <property type="entry name" value="TPR-like"/>
    <property type="match status" value="2"/>
</dbReference>
<keyword evidence="4 9" id="KW-0802">TPR repeat</keyword>
<sequence length="629" mass="71992">MHLKIHILLICFFALQVFAQETNEKKSLDSLASRISTTVGSKKLAAILQFCEESANSSARQVLEFTSEGLLLAEELNDFKAKAELLRYRGSSALILGEMDDSIDFFKQSIVLSESAKDSINLAEGYNSLGRYFFILGNFEASRDNYRLSLNISEKISNPKLIYEVKANIASSYLGQGKYNKALELLEEALALCRQKELYCAGAILNKGIAINNIGKPSEALELFFEARKTFFEKGEFSAVALTEHHIGYLLERAELYEEAIHYFNLVKEFYEKSENINRLSAIYANIGELMLELNRPDEAENYFNKSLDYKKETGIKTVGDPLHGLGLVALKREKYDLAFNYFQDAQRAFAAIDDEAYEDEIYYAFSSSYFGMKDFENAEKYALKSVMVNKNSGLKRELALSYENLVRVYEEQEKYDLALQAKKELEAINVDLNSTKEIFAITKQLVVETLRKNEEENKQDLSVDREVLTSNTNYFWIWLVLILLLLGGGIIYLKKKHYNSKLKNRSTVEYLQKDEAKVLFETLKDVIKNEKPYLNQELTLSGLAELINTSDKKLSALLNHSLSSSFYDYMNHFRVEAVKEKLRLEGYEKYSLVGIAYTCGFNSKSSFYRAFKKETGISPREYKIKHAS</sequence>
<dbReference type="PROSITE" id="PS00041">
    <property type="entry name" value="HTH_ARAC_FAMILY_1"/>
    <property type="match status" value="1"/>
</dbReference>
<dbReference type="Pfam" id="PF12833">
    <property type="entry name" value="HTH_18"/>
    <property type="match status" value="1"/>
</dbReference>
<dbReference type="EMBL" id="VATY01000001">
    <property type="protein sequence ID" value="TMM58311.1"/>
    <property type="molecule type" value="Genomic_DNA"/>
</dbReference>
<dbReference type="AlphaFoldDB" id="A0A5S3PTI8"/>
<evidence type="ECO:0000256" key="4">
    <source>
        <dbReference type="ARBA" id="ARBA00022803"/>
    </source>
</evidence>
<name>A0A5S3PTI8_9FLAO</name>
<keyword evidence="7" id="KW-0804">Transcription</keyword>
<dbReference type="InterPro" id="IPR051476">
    <property type="entry name" value="Bac_ResReg_Asp_Phosphatase"/>
</dbReference>
<gene>
    <name evidence="13" type="ORF">FEE95_02460</name>
</gene>
<feature type="repeat" description="TPR" evidence="9">
    <location>
        <begin position="163"/>
        <end position="196"/>
    </location>
</feature>
<keyword evidence="3" id="KW-0677">Repeat</keyword>
<keyword evidence="10" id="KW-1133">Transmembrane helix</keyword>
<feature type="signal peptide" evidence="11">
    <location>
        <begin position="1"/>
        <end position="19"/>
    </location>
</feature>
<evidence type="ECO:0000259" key="12">
    <source>
        <dbReference type="PROSITE" id="PS01124"/>
    </source>
</evidence>
<dbReference type="SUPFAM" id="SSF46689">
    <property type="entry name" value="Homeodomain-like"/>
    <property type="match status" value="1"/>
</dbReference>
<reference evidence="13 14" key="1">
    <citation type="submission" date="2019-05" db="EMBL/GenBank/DDBJ databases">
        <authorList>
            <person name="Zhang J.-Y."/>
            <person name="Feg X."/>
            <person name="Du Z.-J."/>
        </authorList>
    </citation>
    <scope>NUCLEOTIDE SEQUENCE [LARGE SCALE GENOMIC DNA]</scope>
    <source>
        <strain evidence="13 14">RZ26</strain>
    </source>
</reference>
<dbReference type="Pfam" id="PF13374">
    <property type="entry name" value="TPR_10"/>
    <property type="match status" value="1"/>
</dbReference>
<dbReference type="GO" id="GO:0005737">
    <property type="term" value="C:cytoplasm"/>
    <property type="evidence" value="ECO:0007669"/>
    <property type="project" value="UniProtKB-SubCell"/>
</dbReference>
<dbReference type="Pfam" id="PF13181">
    <property type="entry name" value="TPR_8"/>
    <property type="match status" value="1"/>
</dbReference>
<feature type="transmembrane region" description="Helical" evidence="10">
    <location>
        <begin position="475"/>
        <end position="494"/>
    </location>
</feature>
<evidence type="ECO:0000313" key="13">
    <source>
        <dbReference type="EMBL" id="TMM58311.1"/>
    </source>
</evidence>
<protein>
    <submittedName>
        <fullName evidence="13">Tetratricopeptide repeat protein</fullName>
    </submittedName>
</protein>
<dbReference type="Gene3D" id="1.10.10.60">
    <property type="entry name" value="Homeodomain-like"/>
    <property type="match status" value="2"/>
</dbReference>
<dbReference type="InterPro" id="IPR020449">
    <property type="entry name" value="Tscrpt_reg_AraC-type_HTH"/>
</dbReference>
<feature type="repeat" description="TPR" evidence="9">
    <location>
        <begin position="281"/>
        <end position="314"/>
    </location>
</feature>
<dbReference type="InterPro" id="IPR019734">
    <property type="entry name" value="TPR_rpt"/>
</dbReference>
<evidence type="ECO:0000256" key="7">
    <source>
        <dbReference type="ARBA" id="ARBA00023163"/>
    </source>
</evidence>
<evidence type="ECO:0000256" key="9">
    <source>
        <dbReference type="PROSITE-ProRule" id="PRU00339"/>
    </source>
</evidence>
<keyword evidence="10" id="KW-0472">Membrane</keyword>
<keyword evidence="2" id="KW-0963">Cytoplasm</keyword>
<dbReference type="GO" id="GO:0003700">
    <property type="term" value="F:DNA-binding transcription factor activity"/>
    <property type="evidence" value="ECO:0007669"/>
    <property type="project" value="InterPro"/>
</dbReference>
<dbReference type="Gene3D" id="1.25.40.10">
    <property type="entry name" value="Tetratricopeptide repeat domain"/>
    <property type="match status" value="3"/>
</dbReference>
<dbReference type="SMART" id="SM00028">
    <property type="entry name" value="TPR"/>
    <property type="match status" value="8"/>
</dbReference>
<dbReference type="SMART" id="SM00342">
    <property type="entry name" value="HTH_ARAC"/>
    <property type="match status" value="1"/>
</dbReference>
<dbReference type="GO" id="GO:0043565">
    <property type="term" value="F:sequence-specific DNA binding"/>
    <property type="evidence" value="ECO:0007669"/>
    <property type="project" value="InterPro"/>
</dbReference>
<feature type="domain" description="HTH araC/xylS-type" evidence="12">
    <location>
        <begin position="525"/>
        <end position="626"/>
    </location>
</feature>
<evidence type="ECO:0000256" key="1">
    <source>
        <dbReference type="ARBA" id="ARBA00004496"/>
    </source>
</evidence>
<organism evidence="13 14">
    <name type="scientific">Maribacter algarum</name>
    <name type="common">ex Zhang et al. 2020</name>
    <dbReference type="NCBI Taxonomy" id="2578118"/>
    <lineage>
        <taxon>Bacteria</taxon>
        <taxon>Pseudomonadati</taxon>
        <taxon>Bacteroidota</taxon>
        <taxon>Flavobacteriia</taxon>
        <taxon>Flavobacteriales</taxon>
        <taxon>Flavobacteriaceae</taxon>
        <taxon>Maribacter</taxon>
    </lineage>
</organism>
<dbReference type="Proteomes" id="UP000310314">
    <property type="component" value="Unassembled WGS sequence"/>
</dbReference>
<dbReference type="RefSeq" id="WP_138656244.1">
    <property type="nucleotide sequence ID" value="NZ_VATY01000001.1"/>
</dbReference>
<dbReference type="Pfam" id="PF13424">
    <property type="entry name" value="TPR_12"/>
    <property type="match status" value="1"/>
</dbReference>
<comment type="similarity">
    <text evidence="8">Belongs to the Rap family.</text>
</comment>
<dbReference type="InterPro" id="IPR011990">
    <property type="entry name" value="TPR-like_helical_dom_sf"/>
</dbReference>
<feature type="chain" id="PRO_5024333233" evidence="11">
    <location>
        <begin position="20"/>
        <end position="629"/>
    </location>
</feature>
<dbReference type="PANTHER" id="PTHR46630:SF1">
    <property type="entry name" value="TETRATRICOPEPTIDE REPEAT PROTEIN 29"/>
    <property type="match status" value="1"/>
</dbReference>
<keyword evidence="10" id="KW-0812">Transmembrane</keyword>
<evidence type="ECO:0000256" key="10">
    <source>
        <dbReference type="SAM" id="Phobius"/>
    </source>
</evidence>
<dbReference type="PROSITE" id="PS01124">
    <property type="entry name" value="HTH_ARAC_FAMILY_2"/>
    <property type="match status" value="1"/>
</dbReference>
<dbReference type="PANTHER" id="PTHR46630">
    <property type="entry name" value="TETRATRICOPEPTIDE REPEAT PROTEIN 29"/>
    <property type="match status" value="1"/>
</dbReference>
<dbReference type="InterPro" id="IPR018060">
    <property type="entry name" value="HTH_AraC"/>
</dbReference>
<keyword evidence="5" id="KW-0805">Transcription regulation</keyword>
<evidence type="ECO:0000256" key="2">
    <source>
        <dbReference type="ARBA" id="ARBA00022490"/>
    </source>
</evidence>
<accession>A0A5S3PTI8</accession>
<evidence type="ECO:0000256" key="6">
    <source>
        <dbReference type="ARBA" id="ARBA00023125"/>
    </source>
</evidence>
<comment type="caution">
    <text evidence="13">The sequence shown here is derived from an EMBL/GenBank/DDBJ whole genome shotgun (WGS) entry which is preliminary data.</text>
</comment>
<proteinExistence type="inferred from homology"/>
<keyword evidence="6" id="KW-0238">DNA-binding</keyword>
<evidence type="ECO:0000313" key="14">
    <source>
        <dbReference type="Proteomes" id="UP000310314"/>
    </source>
</evidence>
<dbReference type="InterPro" id="IPR018062">
    <property type="entry name" value="HTH_AraC-typ_CS"/>
</dbReference>